<proteinExistence type="predicted"/>
<keyword evidence="3" id="KW-1185">Reference proteome</keyword>
<dbReference type="EMBL" id="BQNB010009468">
    <property type="protein sequence ID" value="GJS63963.1"/>
    <property type="molecule type" value="Genomic_DNA"/>
</dbReference>
<evidence type="ECO:0000313" key="3">
    <source>
        <dbReference type="Proteomes" id="UP001151760"/>
    </source>
</evidence>
<feature type="region of interest" description="Disordered" evidence="1">
    <location>
        <begin position="66"/>
        <end position="93"/>
    </location>
</feature>
<organism evidence="2 3">
    <name type="scientific">Tanacetum coccineum</name>
    <dbReference type="NCBI Taxonomy" id="301880"/>
    <lineage>
        <taxon>Eukaryota</taxon>
        <taxon>Viridiplantae</taxon>
        <taxon>Streptophyta</taxon>
        <taxon>Embryophyta</taxon>
        <taxon>Tracheophyta</taxon>
        <taxon>Spermatophyta</taxon>
        <taxon>Magnoliopsida</taxon>
        <taxon>eudicotyledons</taxon>
        <taxon>Gunneridae</taxon>
        <taxon>Pentapetalae</taxon>
        <taxon>asterids</taxon>
        <taxon>campanulids</taxon>
        <taxon>Asterales</taxon>
        <taxon>Asteraceae</taxon>
        <taxon>Asteroideae</taxon>
        <taxon>Anthemideae</taxon>
        <taxon>Anthemidinae</taxon>
        <taxon>Tanacetum</taxon>
    </lineage>
</organism>
<sequence length="231" mass="26528">MTHSTNQRNTMKYFVKDIRSTTIYSTGWNYENICKSLLITLRAEFEKIRMAVADFKSNELRKTLKRASEALEPDTSKKQKSTEAPTPYVPDVPQPPVNSGDIMHMIKTFNKMVSDEDSVDEAPILWSSLCCWDVDLILRKVVKVRSFGVINLIGRLQNVRGCYTTILMCMSLEHFSEMVYVHVCEIVPYPLSVKLMKRMLKHKLEIAKDVVGNDMTTAEQLIRFIKNQLAA</sequence>
<protein>
    <submittedName>
        <fullName evidence="2">Uncharacterized protein</fullName>
    </submittedName>
</protein>
<reference evidence="2" key="2">
    <citation type="submission" date="2022-01" db="EMBL/GenBank/DDBJ databases">
        <authorList>
            <person name="Yamashiro T."/>
            <person name="Shiraishi A."/>
            <person name="Satake H."/>
            <person name="Nakayama K."/>
        </authorList>
    </citation>
    <scope>NUCLEOTIDE SEQUENCE</scope>
</reference>
<accession>A0ABQ4XG88</accession>
<evidence type="ECO:0000313" key="2">
    <source>
        <dbReference type="EMBL" id="GJS63963.1"/>
    </source>
</evidence>
<feature type="compositionally biased region" description="Basic and acidic residues" evidence="1">
    <location>
        <begin position="66"/>
        <end position="81"/>
    </location>
</feature>
<evidence type="ECO:0000256" key="1">
    <source>
        <dbReference type="SAM" id="MobiDB-lite"/>
    </source>
</evidence>
<dbReference type="Proteomes" id="UP001151760">
    <property type="component" value="Unassembled WGS sequence"/>
</dbReference>
<gene>
    <name evidence="2" type="ORF">Tco_0678527</name>
</gene>
<reference evidence="2" key="1">
    <citation type="journal article" date="2022" name="Int. J. Mol. Sci.">
        <title>Draft Genome of Tanacetum Coccineum: Genomic Comparison of Closely Related Tanacetum-Family Plants.</title>
        <authorList>
            <person name="Yamashiro T."/>
            <person name="Shiraishi A."/>
            <person name="Nakayama K."/>
            <person name="Satake H."/>
        </authorList>
    </citation>
    <scope>NUCLEOTIDE SEQUENCE</scope>
</reference>
<comment type="caution">
    <text evidence="2">The sequence shown here is derived from an EMBL/GenBank/DDBJ whole genome shotgun (WGS) entry which is preliminary data.</text>
</comment>
<name>A0ABQ4XG88_9ASTR</name>